<gene>
    <name evidence="1" type="ORF">Pan54_36180</name>
</gene>
<dbReference type="EMBL" id="SJPG01000001">
    <property type="protein sequence ID" value="TWT62872.1"/>
    <property type="molecule type" value="Genomic_DNA"/>
</dbReference>
<organism evidence="1 2">
    <name type="scientific">Rubinisphaera italica</name>
    <dbReference type="NCBI Taxonomy" id="2527969"/>
    <lineage>
        <taxon>Bacteria</taxon>
        <taxon>Pseudomonadati</taxon>
        <taxon>Planctomycetota</taxon>
        <taxon>Planctomycetia</taxon>
        <taxon>Planctomycetales</taxon>
        <taxon>Planctomycetaceae</taxon>
        <taxon>Rubinisphaera</taxon>
    </lineage>
</organism>
<dbReference type="Proteomes" id="UP000316095">
    <property type="component" value="Unassembled WGS sequence"/>
</dbReference>
<protein>
    <submittedName>
        <fullName evidence="1">Uncharacterized protein</fullName>
    </submittedName>
</protein>
<proteinExistence type="predicted"/>
<sequence length="155" mass="17416">MKYALLISMTTIFAINSILNAEENRKSEKHEVQATTVTIENTTEQAFVLIIMAVERPARANYTYWHFSGSGHFKKSIEPHVGDRALIIRNSPADGNGFASPSKILAISKFNPDKQTSDHLIISVKMEGDDLKITYRAEDSYQSPTKELWASRAQI</sequence>
<dbReference type="AlphaFoldDB" id="A0A5C5XMA8"/>
<reference evidence="1 2" key="1">
    <citation type="submission" date="2019-02" db="EMBL/GenBank/DDBJ databases">
        <title>Deep-cultivation of Planctomycetes and their phenomic and genomic characterization uncovers novel biology.</title>
        <authorList>
            <person name="Wiegand S."/>
            <person name="Jogler M."/>
            <person name="Boedeker C."/>
            <person name="Pinto D."/>
            <person name="Vollmers J."/>
            <person name="Rivas-Marin E."/>
            <person name="Kohn T."/>
            <person name="Peeters S.H."/>
            <person name="Heuer A."/>
            <person name="Rast P."/>
            <person name="Oberbeckmann S."/>
            <person name="Bunk B."/>
            <person name="Jeske O."/>
            <person name="Meyerdierks A."/>
            <person name="Storesund J.E."/>
            <person name="Kallscheuer N."/>
            <person name="Luecker S."/>
            <person name="Lage O.M."/>
            <person name="Pohl T."/>
            <person name="Merkel B.J."/>
            <person name="Hornburger P."/>
            <person name="Mueller R.-W."/>
            <person name="Bruemmer F."/>
            <person name="Labrenz M."/>
            <person name="Spormann A.M."/>
            <person name="Op Den Camp H."/>
            <person name="Overmann J."/>
            <person name="Amann R."/>
            <person name="Jetten M.S.M."/>
            <person name="Mascher T."/>
            <person name="Medema M.H."/>
            <person name="Devos D.P."/>
            <person name="Kaster A.-K."/>
            <person name="Ovreas L."/>
            <person name="Rohde M."/>
            <person name="Galperin M.Y."/>
            <person name="Jogler C."/>
        </authorList>
    </citation>
    <scope>NUCLEOTIDE SEQUENCE [LARGE SCALE GENOMIC DNA]</scope>
    <source>
        <strain evidence="1 2">Pan54</strain>
    </source>
</reference>
<accession>A0A5C5XMA8</accession>
<keyword evidence="2" id="KW-1185">Reference proteome</keyword>
<evidence type="ECO:0000313" key="1">
    <source>
        <dbReference type="EMBL" id="TWT62872.1"/>
    </source>
</evidence>
<comment type="caution">
    <text evidence="1">The sequence shown here is derived from an EMBL/GenBank/DDBJ whole genome shotgun (WGS) entry which is preliminary data.</text>
</comment>
<name>A0A5C5XMA8_9PLAN</name>
<evidence type="ECO:0000313" key="2">
    <source>
        <dbReference type="Proteomes" id="UP000316095"/>
    </source>
</evidence>